<sequence length="193" mass="22247">MEDQRFITLHVPPGVLADDDFKRRLFSGLTTSIELETELRGVSKESAVSLIEIRYDVWEELLLVRKFEPGGTVSHVSLANLDELRQWFDRVPLRIYALSAEHLNRVLTVKVTCRVIPFSKAEQHQTQAWFANLAEVPDAAQRGQISRTRNRESTSTENGGNGIFRVLMTTSIERQSVVTYKWRWTETFGRERP</sequence>
<proteinExistence type="predicted"/>
<dbReference type="RefSeq" id="WP_237383987.1">
    <property type="nucleotide sequence ID" value="NZ_CP071793.1"/>
</dbReference>
<dbReference type="AlphaFoldDB" id="A0A8A4TX14"/>
<organism evidence="2 3">
    <name type="scientific">Sulfidibacter corallicola</name>
    <dbReference type="NCBI Taxonomy" id="2818388"/>
    <lineage>
        <taxon>Bacteria</taxon>
        <taxon>Pseudomonadati</taxon>
        <taxon>Acidobacteriota</taxon>
        <taxon>Holophagae</taxon>
        <taxon>Acanthopleuribacterales</taxon>
        <taxon>Acanthopleuribacteraceae</taxon>
        <taxon>Sulfidibacter</taxon>
    </lineage>
</organism>
<keyword evidence="3" id="KW-1185">Reference proteome</keyword>
<dbReference type="EMBL" id="CP071793">
    <property type="protein sequence ID" value="QTD53887.1"/>
    <property type="molecule type" value="Genomic_DNA"/>
</dbReference>
<evidence type="ECO:0000256" key="1">
    <source>
        <dbReference type="SAM" id="MobiDB-lite"/>
    </source>
</evidence>
<gene>
    <name evidence="2" type="ORF">J3U87_15675</name>
</gene>
<reference evidence="2" key="1">
    <citation type="submission" date="2021-03" db="EMBL/GenBank/DDBJ databases">
        <title>Acanthopleuribacteraceae sp. M133.</title>
        <authorList>
            <person name="Wang G."/>
        </authorList>
    </citation>
    <scope>NUCLEOTIDE SEQUENCE</scope>
    <source>
        <strain evidence="2">M133</strain>
    </source>
</reference>
<protein>
    <submittedName>
        <fullName evidence="2">Uncharacterized protein</fullName>
    </submittedName>
</protein>
<accession>A0A8A4TX14</accession>
<evidence type="ECO:0000313" key="2">
    <source>
        <dbReference type="EMBL" id="QTD53887.1"/>
    </source>
</evidence>
<dbReference type="Proteomes" id="UP000663929">
    <property type="component" value="Chromosome"/>
</dbReference>
<feature type="region of interest" description="Disordered" evidence="1">
    <location>
        <begin position="141"/>
        <end position="160"/>
    </location>
</feature>
<evidence type="ECO:0000313" key="3">
    <source>
        <dbReference type="Proteomes" id="UP000663929"/>
    </source>
</evidence>
<name>A0A8A4TX14_SULCO</name>
<dbReference type="KEGG" id="scor:J3U87_15675"/>